<dbReference type="AlphaFoldDB" id="A0A1H3GW62"/>
<feature type="signal peptide" evidence="1">
    <location>
        <begin position="1"/>
        <end position="23"/>
    </location>
</feature>
<evidence type="ECO:0000256" key="1">
    <source>
        <dbReference type="SAM" id="SignalP"/>
    </source>
</evidence>
<dbReference type="RefSeq" id="WP_245710774.1">
    <property type="nucleotide sequence ID" value="NZ_FNPF01000003.1"/>
</dbReference>
<evidence type="ECO:0000313" key="3">
    <source>
        <dbReference type="EMBL" id="SDY06888.1"/>
    </source>
</evidence>
<dbReference type="InterPro" id="IPR003646">
    <property type="entry name" value="SH3-like_bac-type"/>
</dbReference>
<organism evidence="3 4">
    <name type="scientific">Citreimonas salinaria</name>
    <dbReference type="NCBI Taxonomy" id="321339"/>
    <lineage>
        <taxon>Bacteria</taxon>
        <taxon>Pseudomonadati</taxon>
        <taxon>Pseudomonadota</taxon>
        <taxon>Alphaproteobacteria</taxon>
        <taxon>Rhodobacterales</taxon>
        <taxon>Roseobacteraceae</taxon>
        <taxon>Citreimonas</taxon>
    </lineage>
</organism>
<dbReference type="EMBL" id="FNPF01000003">
    <property type="protein sequence ID" value="SDY06888.1"/>
    <property type="molecule type" value="Genomic_DNA"/>
</dbReference>
<feature type="domain" description="SH3b" evidence="2">
    <location>
        <begin position="41"/>
        <end position="96"/>
    </location>
</feature>
<evidence type="ECO:0000259" key="2">
    <source>
        <dbReference type="Pfam" id="PF08239"/>
    </source>
</evidence>
<dbReference type="Gene3D" id="2.30.30.40">
    <property type="entry name" value="SH3 Domains"/>
    <property type="match status" value="1"/>
</dbReference>
<protein>
    <submittedName>
        <fullName evidence="3">SH3 domain-containing protein</fullName>
    </submittedName>
</protein>
<reference evidence="3 4" key="1">
    <citation type="submission" date="2016-10" db="EMBL/GenBank/DDBJ databases">
        <authorList>
            <person name="de Groot N.N."/>
        </authorList>
    </citation>
    <scope>NUCLEOTIDE SEQUENCE [LARGE SCALE GENOMIC DNA]</scope>
    <source>
        <strain evidence="3 4">DSM 26880</strain>
    </source>
</reference>
<feature type="chain" id="PRO_5011690734" evidence="1">
    <location>
        <begin position="24"/>
        <end position="99"/>
    </location>
</feature>
<keyword evidence="1" id="KW-0732">Signal</keyword>
<dbReference type="STRING" id="321339.SAMN05444340_10352"/>
<keyword evidence="4" id="KW-1185">Reference proteome</keyword>
<name>A0A1H3GW62_9RHOB</name>
<proteinExistence type="predicted"/>
<sequence length="99" mass="10634">MHRKFFAGTALAAALIMSTAAPAAAQSGRYEVFGVAEDDLLKLRAGPGTGFVVVAGFPNGTALRVYECTQTGGTRWCEVAMERARGLRGYVSFAYLRKR</sequence>
<evidence type="ECO:0000313" key="4">
    <source>
        <dbReference type="Proteomes" id="UP000199286"/>
    </source>
</evidence>
<gene>
    <name evidence="3" type="ORF">SAMN05444340_10352</name>
</gene>
<dbReference type="Proteomes" id="UP000199286">
    <property type="component" value="Unassembled WGS sequence"/>
</dbReference>
<accession>A0A1H3GW62</accession>
<dbReference type="Pfam" id="PF08239">
    <property type="entry name" value="SH3_3"/>
    <property type="match status" value="1"/>
</dbReference>